<dbReference type="Proteomes" id="UP001732700">
    <property type="component" value="Chromosome 6D"/>
</dbReference>
<evidence type="ECO:0000313" key="2">
    <source>
        <dbReference type="Proteomes" id="UP001732700"/>
    </source>
</evidence>
<reference evidence="1" key="2">
    <citation type="submission" date="2025-09" db="UniProtKB">
        <authorList>
            <consortium name="EnsemblPlants"/>
        </authorList>
    </citation>
    <scope>IDENTIFICATION</scope>
</reference>
<protein>
    <submittedName>
        <fullName evidence="1">Uncharacterized protein</fullName>
    </submittedName>
</protein>
<dbReference type="EnsemblPlants" id="AVESA.00010b.r2.6DG1157820.1">
    <property type="protein sequence ID" value="AVESA.00010b.r2.6DG1157820.1.CDS"/>
    <property type="gene ID" value="AVESA.00010b.r2.6DG1157820"/>
</dbReference>
<name>A0ACD5ZAT4_AVESA</name>
<accession>A0ACD5ZAT4</accession>
<sequence>MRMEEGANFTEHINTFNRVVSDLERIGSKVEDEDKDLLMLVSLPKSYKSLMVIVTCGKSSITSSEVQIALLSYDQREKRTSEESTSTGASDGQGLVVKSNHGGKGKKKKGKSQCHHYKEWSHIRRFCPKYKADGVANIAAKSAADSDSEVLTLCIMGMGDINIKSKDGGEMVLRDVRYVPWACKNLISLGELHDNGYTYHVDRDKLFMRVKKNKKLMLKGRRTRNNLYKVRVSIVPGGAEEKHDEAAGSAGAIGSDEGSDDGSCT</sequence>
<organism evidence="1 2">
    <name type="scientific">Avena sativa</name>
    <name type="common">Oat</name>
    <dbReference type="NCBI Taxonomy" id="4498"/>
    <lineage>
        <taxon>Eukaryota</taxon>
        <taxon>Viridiplantae</taxon>
        <taxon>Streptophyta</taxon>
        <taxon>Embryophyta</taxon>
        <taxon>Tracheophyta</taxon>
        <taxon>Spermatophyta</taxon>
        <taxon>Magnoliopsida</taxon>
        <taxon>Liliopsida</taxon>
        <taxon>Poales</taxon>
        <taxon>Poaceae</taxon>
        <taxon>BOP clade</taxon>
        <taxon>Pooideae</taxon>
        <taxon>Poodae</taxon>
        <taxon>Poeae</taxon>
        <taxon>Poeae Chloroplast Group 1 (Aveneae type)</taxon>
        <taxon>Aveninae</taxon>
        <taxon>Avena</taxon>
    </lineage>
</organism>
<proteinExistence type="predicted"/>
<reference evidence="1" key="1">
    <citation type="submission" date="2021-05" db="EMBL/GenBank/DDBJ databases">
        <authorList>
            <person name="Scholz U."/>
            <person name="Mascher M."/>
            <person name="Fiebig A."/>
        </authorList>
    </citation>
    <scope>NUCLEOTIDE SEQUENCE [LARGE SCALE GENOMIC DNA]</scope>
</reference>
<evidence type="ECO:0000313" key="1">
    <source>
        <dbReference type="EnsemblPlants" id="AVESA.00010b.r2.6DG1157820.1.CDS"/>
    </source>
</evidence>
<keyword evidence="2" id="KW-1185">Reference proteome</keyword>